<dbReference type="Proteomes" id="UP000265100">
    <property type="component" value="Chromosome 4"/>
</dbReference>
<dbReference type="AlphaFoldDB" id="A0AAX7TZF9"/>
<organism evidence="3 4">
    <name type="scientific">Astatotilapia calliptera</name>
    <name type="common">Eastern happy</name>
    <name type="synonym">Chromis callipterus</name>
    <dbReference type="NCBI Taxonomy" id="8154"/>
    <lineage>
        <taxon>Eukaryota</taxon>
        <taxon>Metazoa</taxon>
        <taxon>Chordata</taxon>
        <taxon>Craniata</taxon>
        <taxon>Vertebrata</taxon>
        <taxon>Euteleostomi</taxon>
        <taxon>Actinopterygii</taxon>
        <taxon>Neopterygii</taxon>
        <taxon>Teleostei</taxon>
        <taxon>Neoteleostei</taxon>
        <taxon>Acanthomorphata</taxon>
        <taxon>Ovalentaria</taxon>
        <taxon>Cichlomorphae</taxon>
        <taxon>Cichliformes</taxon>
        <taxon>Cichlidae</taxon>
        <taxon>African cichlids</taxon>
        <taxon>Pseudocrenilabrinae</taxon>
        <taxon>Haplochromini</taxon>
        <taxon>Astatotilapia</taxon>
    </lineage>
</organism>
<feature type="signal peptide" evidence="2">
    <location>
        <begin position="1"/>
        <end position="23"/>
    </location>
</feature>
<dbReference type="GeneTree" id="ENSGT00730000111690"/>
<keyword evidence="1" id="KW-0812">Transmembrane</keyword>
<dbReference type="Ensembl" id="ENSACLT00000049740.1">
    <property type="protein sequence ID" value="ENSACLP00000058771.1"/>
    <property type="gene ID" value="ENSACLG00000034772.1"/>
</dbReference>
<evidence type="ECO:0000313" key="3">
    <source>
        <dbReference type="Ensembl" id="ENSACLP00000058771.1"/>
    </source>
</evidence>
<dbReference type="RefSeq" id="XP_026020985.1">
    <property type="nucleotide sequence ID" value="XM_026165200.1"/>
</dbReference>
<reference evidence="3" key="1">
    <citation type="submission" date="2018-05" db="EMBL/GenBank/DDBJ databases">
        <authorList>
            <person name="Datahose"/>
        </authorList>
    </citation>
    <scope>NUCLEOTIDE SEQUENCE</scope>
</reference>
<keyword evidence="1" id="KW-1133">Transmembrane helix</keyword>
<proteinExistence type="predicted"/>
<dbReference type="Ensembl" id="ENSACLT00000059068.1">
    <property type="protein sequence ID" value="ENSACLP00000060771.1"/>
    <property type="gene ID" value="ENSACLG00000034772.1"/>
</dbReference>
<reference evidence="3" key="2">
    <citation type="submission" date="2023-03" db="EMBL/GenBank/DDBJ databases">
        <authorList>
            <consortium name="Wellcome Sanger Institute Data Sharing"/>
        </authorList>
    </citation>
    <scope>NUCLEOTIDE SEQUENCE [LARGE SCALE GENOMIC DNA]</scope>
</reference>
<accession>A0AAX7TZF9</accession>
<dbReference type="PANTHER" id="PTHR38706">
    <property type="entry name" value="SI:CH211-198C19.1-RELATED"/>
    <property type="match status" value="1"/>
</dbReference>
<dbReference type="GeneID" id="113020897"/>
<keyword evidence="1" id="KW-0472">Membrane</keyword>
<dbReference type="PANTHER" id="PTHR38706:SF2">
    <property type="match status" value="1"/>
</dbReference>
<keyword evidence="4" id="KW-1185">Reference proteome</keyword>
<reference evidence="3" key="3">
    <citation type="submission" date="2025-05" db="UniProtKB">
        <authorList>
            <consortium name="Ensembl"/>
        </authorList>
    </citation>
    <scope>IDENTIFICATION</scope>
</reference>
<evidence type="ECO:0000256" key="2">
    <source>
        <dbReference type="SAM" id="SignalP"/>
    </source>
</evidence>
<evidence type="ECO:0000313" key="4">
    <source>
        <dbReference type="Proteomes" id="UP000265100"/>
    </source>
</evidence>
<feature type="chain" id="PRO_5044719238" evidence="2">
    <location>
        <begin position="24"/>
        <end position="321"/>
    </location>
</feature>
<protein>
    <submittedName>
        <fullName evidence="3">Uncharacterized protein</fullName>
    </submittedName>
</protein>
<keyword evidence="2" id="KW-0732">Signal</keyword>
<name>A0AAX7TZF9_ASTCA</name>
<feature type="transmembrane region" description="Helical" evidence="1">
    <location>
        <begin position="290"/>
        <end position="311"/>
    </location>
</feature>
<sequence length="321" mass="37154">MKMFGRMMSCCVALLLTFSSVSAVRRKLNSITDLRSVGFGQSVPEQSLWLLHWFANEIDIDINDDISLIFDPNSGDYGSHHYRNDEQLLEPPPWGYQYYSLGNIHREGSLRLPHHVFQLEHEYGNRARIIIRVREPNHGWRTSQIIDRVYITQHYGTSEHRGTDYDPQYTYEITADLLRAISKFSMDSNDINLLMSLRDHFRSSADDSQLSEMRNTWGDLACLGLLLFIVIQKSNSSHKHNRWQPSQRSNTLSDTVVNITESRQHNAFVSPESFNSTLQDNNTCVRCFCVVFGVSVIFVFCIWHTHLYINLTTISVNTQIK</sequence>
<evidence type="ECO:0000256" key="1">
    <source>
        <dbReference type="SAM" id="Phobius"/>
    </source>
</evidence>